<feature type="coiled-coil region" evidence="1">
    <location>
        <begin position="451"/>
        <end position="478"/>
    </location>
</feature>
<dbReference type="GO" id="GO:0003677">
    <property type="term" value="F:DNA binding"/>
    <property type="evidence" value="ECO:0007669"/>
    <property type="project" value="InterPro"/>
</dbReference>
<dbReference type="EMBL" id="AEJB01000093">
    <property type="protein sequence ID" value="ELP70286.1"/>
    <property type="molecule type" value="Genomic_DNA"/>
</dbReference>
<dbReference type="SMART" id="SM00857">
    <property type="entry name" value="Resolvase"/>
    <property type="match status" value="1"/>
</dbReference>
<dbReference type="PROSITE" id="PS51736">
    <property type="entry name" value="RECOMBINASES_3"/>
    <property type="match status" value="1"/>
</dbReference>
<evidence type="ECO:0000259" key="2">
    <source>
        <dbReference type="PROSITE" id="PS51736"/>
    </source>
</evidence>
<evidence type="ECO:0000313" key="6">
    <source>
        <dbReference type="EMBL" id="ELP70286.1"/>
    </source>
</evidence>
<dbReference type="PANTHER" id="PTHR30461">
    <property type="entry name" value="DNA-INVERTASE FROM LAMBDOID PROPHAGE"/>
    <property type="match status" value="1"/>
</dbReference>
<dbReference type="SUPFAM" id="SSF46955">
    <property type="entry name" value="Putative DNA-binding domain"/>
    <property type="match status" value="1"/>
</dbReference>
<dbReference type="InterPro" id="IPR050639">
    <property type="entry name" value="SSR_resolvase"/>
</dbReference>
<evidence type="ECO:0000313" key="7">
    <source>
        <dbReference type="Proteomes" id="UP000010931"/>
    </source>
</evidence>
<dbReference type="EMBL" id="AEJB01000361">
    <property type="protein sequence ID" value="ELP66199.1"/>
    <property type="molecule type" value="Genomic_DNA"/>
</dbReference>
<dbReference type="InterPro" id="IPR009061">
    <property type="entry name" value="DNA-bd_dom_put_sf"/>
</dbReference>
<evidence type="ECO:0000256" key="1">
    <source>
        <dbReference type="SAM" id="Coils"/>
    </source>
</evidence>
<reference evidence="6 7" key="1">
    <citation type="journal article" date="2011" name="Plasmid">
        <title>Streptomyces turgidiscabies Car8 contains a modular pathogenicity island that shares virulence genes with other actinobacterial plant pathogens.</title>
        <authorList>
            <person name="Huguet-Tapia J.C."/>
            <person name="Badger J.H."/>
            <person name="Loria R."/>
            <person name="Pettis G.S."/>
        </authorList>
    </citation>
    <scope>NUCLEOTIDE SEQUENCE [LARGE SCALE GENOMIC DNA]</scope>
    <source>
        <strain evidence="6 7">Car8</strain>
    </source>
</reference>
<gene>
    <name evidence="5" type="ORF">STRTUCAR8_01709</name>
    <name evidence="4" type="ORF">STRTUCAR8_01849</name>
    <name evidence="6" type="ORF">STRTUCAR8_09904</name>
</gene>
<dbReference type="GeneID" id="97407764"/>
<protein>
    <submittedName>
        <fullName evidence="6">Resolvase, N-terminal domain protein</fullName>
    </submittedName>
    <submittedName>
        <fullName evidence="4">Transposase</fullName>
    </submittedName>
</protein>
<dbReference type="Proteomes" id="UP000010931">
    <property type="component" value="Unassembled WGS sequence"/>
</dbReference>
<evidence type="ECO:0000259" key="3">
    <source>
        <dbReference type="PROSITE" id="PS51737"/>
    </source>
</evidence>
<keyword evidence="1" id="KW-0175">Coiled coil</keyword>
<name>L7FGT8_STRT8</name>
<evidence type="ECO:0000313" key="5">
    <source>
        <dbReference type="EMBL" id="ELP66309.1"/>
    </source>
</evidence>
<dbReference type="CDD" id="cd00338">
    <property type="entry name" value="Ser_Recombinase"/>
    <property type="match status" value="1"/>
</dbReference>
<comment type="caution">
    <text evidence="6">The sequence shown here is derived from an EMBL/GenBank/DDBJ whole genome shotgun (WGS) entry which is preliminary data.</text>
</comment>
<dbReference type="InterPro" id="IPR038109">
    <property type="entry name" value="DNA_bind_recomb_sf"/>
</dbReference>
<feature type="domain" description="Resolvase/invertase-type recombinase catalytic" evidence="2">
    <location>
        <begin position="18"/>
        <end position="169"/>
    </location>
</feature>
<reference evidence="6" key="2">
    <citation type="submission" date="2012-12" db="EMBL/GenBank/DDBJ databases">
        <authorList>
            <person name="Huguet-Tapia J.C."/>
            <person name="Durkin A.S."/>
            <person name="Pettis G.S."/>
            <person name="Badger J.H."/>
        </authorList>
    </citation>
    <scope>NUCLEOTIDE SEQUENCE</scope>
    <source>
        <strain evidence="6">Car8</strain>
    </source>
</reference>
<keyword evidence="7" id="KW-1185">Reference proteome</keyword>
<dbReference type="AlphaFoldDB" id="L7FGT8"/>
<accession>L7FGT8</accession>
<dbReference type="SUPFAM" id="SSF53041">
    <property type="entry name" value="Resolvase-like"/>
    <property type="match status" value="1"/>
</dbReference>
<dbReference type="Pfam" id="PF07508">
    <property type="entry name" value="Recombinase"/>
    <property type="match status" value="1"/>
</dbReference>
<dbReference type="PROSITE" id="PS51737">
    <property type="entry name" value="RECOMBINASE_DNA_BIND"/>
    <property type="match status" value="1"/>
</dbReference>
<dbReference type="Gene3D" id="3.90.1750.20">
    <property type="entry name" value="Putative Large Serine Recombinase, Chain B, Domain 2"/>
    <property type="match status" value="1"/>
</dbReference>
<dbReference type="Pfam" id="PF00239">
    <property type="entry name" value="Resolvase"/>
    <property type="match status" value="1"/>
</dbReference>
<dbReference type="EMBL" id="AEJB01000361">
    <property type="protein sequence ID" value="ELP66309.1"/>
    <property type="molecule type" value="Genomic_DNA"/>
</dbReference>
<sequence>MDATAAAGKVTREHLQRDAYLYIRQSTLKQVINNTESTQRQYALRGRAVALGWEHSQIVVIDTDQGQSGASAEGRDGFQRLVAEVGMGHAGIVLGLEVSRLARNNTDWHRLLEICALAGTLILDEDGLYDPGNFNDRLLLGLKGTMSEAELHLLKARLRGGVLSKARRGELVQPLPVGLVYDHAERVVLDPDASIQQAIRHLLATFAATGSAYAVVKTFADEGLKFPRRIRTGPNKDELTWGILQHHRVLQILHNPRYAGAFFYGRRHQRRGPGGKTISHVLPREEWTVLITDAHPGYLTWPEFEANQTRLAELAAAHGTDRKASPPREGTALLQGMVSCGKCGRRMTVRYQHYKGTGKPIYLCQFEGIRNAAPICQTMVGDQIDAAVGELLLTTLTPLTLEVALRVSDELAARAEEADRLRASCVERARYRADLARRRYLAVDPANRLVADTLEADWNDALRELADATDEYEHAKNTAIGPLSPETRAKITALAADFPRLWNDPATPMRERKRMLRLLVTDVTLTKTDHITVGVVLRGGQSHQLTLPRPLTAWELRQTDPTVVTALDELLEEHTDAQSADILNERGLPSGMGRPFTRGMIVHLRNAYQLRSHRQRLLDAGMLTVSELARHLGVHFQTVKHWRRDGIITGVLANDKGEYLYPLPGPNLVRPVIGRPRRHVLDPEHSATTR</sequence>
<feature type="domain" description="Recombinase" evidence="3">
    <location>
        <begin position="176"/>
        <end position="317"/>
    </location>
</feature>
<dbReference type="PATRIC" id="fig|698760.3.peg.1061"/>
<dbReference type="RefSeq" id="WP_006374406.1">
    <property type="nucleotide sequence ID" value="NZ_AEJB01000093.1"/>
</dbReference>
<dbReference type="Gene3D" id="3.40.50.1390">
    <property type="entry name" value="Resolvase, N-terminal catalytic domain"/>
    <property type="match status" value="1"/>
</dbReference>
<dbReference type="Pfam" id="PF13408">
    <property type="entry name" value="Zn_ribbon_recom"/>
    <property type="match status" value="1"/>
</dbReference>
<dbReference type="PANTHER" id="PTHR30461:SF23">
    <property type="entry name" value="DNA RECOMBINASE-RELATED"/>
    <property type="match status" value="1"/>
</dbReference>
<dbReference type="GO" id="GO:0000150">
    <property type="term" value="F:DNA strand exchange activity"/>
    <property type="evidence" value="ECO:0007669"/>
    <property type="project" value="InterPro"/>
</dbReference>
<dbReference type="InterPro" id="IPR036162">
    <property type="entry name" value="Resolvase-like_N_sf"/>
</dbReference>
<evidence type="ECO:0000313" key="4">
    <source>
        <dbReference type="EMBL" id="ELP66199.1"/>
    </source>
</evidence>
<dbReference type="InterPro" id="IPR025827">
    <property type="entry name" value="Zn_ribbon_recom_dom"/>
</dbReference>
<dbReference type="STRING" id="85558.T45_09342"/>
<dbReference type="InterPro" id="IPR011109">
    <property type="entry name" value="DNA_bind_recombinase_dom"/>
</dbReference>
<organism evidence="6 7">
    <name type="scientific">Streptomyces turgidiscabies (strain Car8)</name>
    <dbReference type="NCBI Taxonomy" id="698760"/>
    <lineage>
        <taxon>Bacteria</taxon>
        <taxon>Bacillati</taxon>
        <taxon>Actinomycetota</taxon>
        <taxon>Actinomycetes</taxon>
        <taxon>Kitasatosporales</taxon>
        <taxon>Streptomycetaceae</taxon>
        <taxon>Streptomyces</taxon>
    </lineage>
</organism>
<proteinExistence type="predicted"/>
<dbReference type="InterPro" id="IPR006119">
    <property type="entry name" value="Resolv_N"/>
</dbReference>